<dbReference type="AlphaFoldDB" id="A0A915KFQ3"/>
<proteinExistence type="predicted"/>
<sequence>MSDSAMTAAALLCGFHINASRAVKQFLGSEPVHRSRSQHRVRIHQHGERKWILKVDDDDEH</sequence>
<name>A0A915KFQ3_ROMCU</name>
<evidence type="ECO:0000313" key="2">
    <source>
        <dbReference type="WBParaSite" id="nRc.2.0.1.t36799-RA"/>
    </source>
</evidence>
<keyword evidence="1" id="KW-1185">Reference proteome</keyword>
<organism evidence="1 2">
    <name type="scientific">Romanomermis culicivorax</name>
    <name type="common">Nematode worm</name>
    <dbReference type="NCBI Taxonomy" id="13658"/>
    <lineage>
        <taxon>Eukaryota</taxon>
        <taxon>Metazoa</taxon>
        <taxon>Ecdysozoa</taxon>
        <taxon>Nematoda</taxon>
        <taxon>Enoplea</taxon>
        <taxon>Dorylaimia</taxon>
        <taxon>Mermithida</taxon>
        <taxon>Mermithoidea</taxon>
        <taxon>Mermithidae</taxon>
        <taxon>Romanomermis</taxon>
    </lineage>
</organism>
<dbReference type="Proteomes" id="UP000887565">
    <property type="component" value="Unplaced"/>
</dbReference>
<dbReference type="WBParaSite" id="nRc.2.0.1.t36799-RA">
    <property type="protein sequence ID" value="nRc.2.0.1.t36799-RA"/>
    <property type="gene ID" value="nRc.2.0.1.g36799"/>
</dbReference>
<protein>
    <submittedName>
        <fullName evidence="2">Uncharacterized protein</fullName>
    </submittedName>
</protein>
<accession>A0A915KFQ3</accession>
<evidence type="ECO:0000313" key="1">
    <source>
        <dbReference type="Proteomes" id="UP000887565"/>
    </source>
</evidence>
<reference evidence="2" key="1">
    <citation type="submission" date="2022-11" db="UniProtKB">
        <authorList>
            <consortium name="WormBaseParasite"/>
        </authorList>
    </citation>
    <scope>IDENTIFICATION</scope>
</reference>